<organism evidence="2">
    <name type="scientific">viral metagenome</name>
    <dbReference type="NCBI Taxonomy" id="1070528"/>
    <lineage>
        <taxon>unclassified sequences</taxon>
        <taxon>metagenomes</taxon>
        <taxon>organismal metagenomes</taxon>
    </lineage>
</organism>
<proteinExistence type="predicted"/>
<accession>A0A6C0CKT5</accession>
<protein>
    <submittedName>
        <fullName evidence="2">Uncharacterized protein</fullName>
    </submittedName>
</protein>
<name>A0A6C0CKT5_9ZZZZ</name>
<evidence type="ECO:0000313" key="2">
    <source>
        <dbReference type="EMBL" id="QHT04827.1"/>
    </source>
</evidence>
<dbReference type="AlphaFoldDB" id="A0A6C0CKT5"/>
<sequence>MDNTKKAVIGAISVVLFLILVLVIIVLSKPSKSYRVTHSHDGYGKHSHDVHYDPDMNRYYYDLDCFDAHDVYYVNTSVHATQHSAQSENAYYMYKNVNIGDTKYATKVNSELEAMAMCSKTHSPQGYPCMGYMRVDTTKGSVWYVYDKRKILPDVIMERPQSKNTRYTVYLKSKENIKLLDTNRRLILPVNPNEPMIKNPEPSVVMPQAVEMKCREDFSLKKKCKCEDCKGGIEGCEQNCRC</sequence>
<keyword evidence="1" id="KW-0812">Transmembrane</keyword>
<reference evidence="2" key="1">
    <citation type="journal article" date="2020" name="Nature">
        <title>Giant virus diversity and host interactions through global metagenomics.</title>
        <authorList>
            <person name="Schulz F."/>
            <person name="Roux S."/>
            <person name="Paez-Espino D."/>
            <person name="Jungbluth S."/>
            <person name="Walsh D.A."/>
            <person name="Denef V.J."/>
            <person name="McMahon K.D."/>
            <person name="Konstantinidis K.T."/>
            <person name="Eloe-Fadrosh E.A."/>
            <person name="Kyrpides N.C."/>
            <person name="Woyke T."/>
        </authorList>
    </citation>
    <scope>NUCLEOTIDE SEQUENCE</scope>
    <source>
        <strain evidence="2">GVMAG-M-3300021343-4</strain>
    </source>
</reference>
<feature type="transmembrane region" description="Helical" evidence="1">
    <location>
        <begin position="7"/>
        <end position="27"/>
    </location>
</feature>
<keyword evidence="1" id="KW-0472">Membrane</keyword>
<evidence type="ECO:0000256" key="1">
    <source>
        <dbReference type="SAM" id="Phobius"/>
    </source>
</evidence>
<dbReference type="EMBL" id="MN739439">
    <property type="protein sequence ID" value="QHT04827.1"/>
    <property type="molecule type" value="Genomic_DNA"/>
</dbReference>
<keyword evidence="1" id="KW-1133">Transmembrane helix</keyword>